<name>A0A833S1V0_9HYME</name>
<comment type="caution">
    <text evidence="1">The sequence shown here is derived from an EMBL/GenBank/DDBJ whole genome shotgun (WGS) entry which is preliminary data.</text>
</comment>
<dbReference type="InterPro" id="IPR036322">
    <property type="entry name" value="WD40_repeat_dom_sf"/>
</dbReference>
<evidence type="ECO:0000313" key="1">
    <source>
        <dbReference type="EMBL" id="KAF3423275.1"/>
    </source>
</evidence>
<accession>A0A833S1V0</accession>
<protein>
    <submittedName>
        <fullName evidence="1">Uncharacterized protein</fullName>
    </submittedName>
</protein>
<dbReference type="SUPFAM" id="SSF50978">
    <property type="entry name" value="WD40 repeat-like"/>
    <property type="match status" value="1"/>
</dbReference>
<dbReference type="InterPro" id="IPR015943">
    <property type="entry name" value="WD40/YVTN_repeat-like_dom_sf"/>
</dbReference>
<gene>
    <name evidence="1" type="ORF">E2986_00258</name>
</gene>
<dbReference type="Proteomes" id="UP000655588">
    <property type="component" value="Unassembled WGS sequence"/>
</dbReference>
<reference evidence="1" key="1">
    <citation type="submission" date="2019-11" db="EMBL/GenBank/DDBJ databases">
        <title>The nuclear and mitochondrial genomes of Frieseomelitta varia - a highly eusocial stingless bee (Meliponini) with a permanently sterile worker caste.</title>
        <authorList>
            <person name="Freitas F.C.P."/>
            <person name="Lourenco A.P."/>
            <person name="Nunes F.M.F."/>
            <person name="Paschoal A.R."/>
            <person name="Abreu F.C.P."/>
            <person name="Barbin F.O."/>
            <person name="Bataglia L."/>
            <person name="Cardoso-Junior C.A.M."/>
            <person name="Cervoni M.S."/>
            <person name="Silva S.R."/>
            <person name="Dalarmi F."/>
            <person name="Del Lama M.A."/>
            <person name="Depintor T.S."/>
            <person name="Ferreira K.M."/>
            <person name="Goria P.S."/>
            <person name="Jaskot M.C."/>
            <person name="Lago D.C."/>
            <person name="Luna-Lucena D."/>
            <person name="Moda L.M."/>
            <person name="Nascimento L."/>
            <person name="Pedrino M."/>
            <person name="Rabico F.O."/>
            <person name="Sanches F.C."/>
            <person name="Santos D.E."/>
            <person name="Santos C.G."/>
            <person name="Vieira J."/>
            <person name="Lopes T.F."/>
            <person name="Barchuk A.R."/>
            <person name="Hartfelder K."/>
            <person name="Simoes Z.L.P."/>
            <person name="Bitondi M.M.G."/>
            <person name="Pinheiro D.G."/>
        </authorList>
    </citation>
    <scope>NUCLEOTIDE SEQUENCE</scope>
    <source>
        <strain evidence="1">USP_RPSP 00005682</strain>
        <tissue evidence="1">Whole individual</tissue>
    </source>
</reference>
<sequence length="77" mass="8661">MINYFRSIYVCFSGSTNHCISVYNTMGQNLNTIKFHEGFMATRISPVSCLSFHPYRVILAAGCVDSTITAYASEPRR</sequence>
<keyword evidence="2" id="KW-1185">Reference proteome</keyword>
<evidence type="ECO:0000313" key="2">
    <source>
        <dbReference type="Proteomes" id="UP000655588"/>
    </source>
</evidence>
<dbReference type="AlphaFoldDB" id="A0A833S1V0"/>
<proteinExistence type="predicted"/>
<dbReference type="EMBL" id="WNWW01000577">
    <property type="protein sequence ID" value="KAF3423275.1"/>
    <property type="molecule type" value="Genomic_DNA"/>
</dbReference>
<dbReference type="Gene3D" id="2.130.10.10">
    <property type="entry name" value="YVTN repeat-like/Quinoprotein amine dehydrogenase"/>
    <property type="match status" value="1"/>
</dbReference>
<organism evidence="1 2">
    <name type="scientific">Frieseomelitta varia</name>
    <dbReference type="NCBI Taxonomy" id="561572"/>
    <lineage>
        <taxon>Eukaryota</taxon>
        <taxon>Metazoa</taxon>
        <taxon>Ecdysozoa</taxon>
        <taxon>Arthropoda</taxon>
        <taxon>Hexapoda</taxon>
        <taxon>Insecta</taxon>
        <taxon>Pterygota</taxon>
        <taxon>Neoptera</taxon>
        <taxon>Endopterygota</taxon>
        <taxon>Hymenoptera</taxon>
        <taxon>Apocrita</taxon>
        <taxon>Aculeata</taxon>
        <taxon>Apoidea</taxon>
        <taxon>Anthophila</taxon>
        <taxon>Apidae</taxon>
        <taxon>Frieseomelitta</taxon>
    </lineage>
</organism>